<gene>
    <name evidence="9" type="ORF">AOQ84DRAFT_402823</name>
</gene>
<evidence type="ECO:0000259" key="8">
    <source>
        <dbReference type="PROSITE" id="PS50850"/>
    </source>
</evidence>
<dbReference type="SUPFAM" id="SSF103473">
    <property type="entry name" value="MFS general substrate transporter"/>
    <property type="match status" value="1"/>
</dbReference>
<dbReference type="GO" id="GO:0022857">
    <property type="term" value="F:transmembrane transporter activity"/>
    <property type="evidence" value="ECO:0007669"/>
    <property type="project" value="InterPro"/>
</dbReference>
<feature type="domain" description="Major facilitator superfamily (MFS) profile" evidence="8">
    <location>
        <begin position="49"/>
        <end position="506"/>
    </location>
</feature>
<dbReference type="InterPro" id="IPR005829">
    <property type="entry name" value="Sugar_transporter_CS"/>
</dbReference>
<comment type="subcellular location">
    <subcellularLocation>
        <location evidence="1">Membrane</location>
        <topology evidence="1">Multi-pass membrane protein</topology>
    </subcellularLocation>
</comment>
<evidence type="ECO:0000313" key="9">
    <source>
        <dbReference type="EMBL" id="OCL10039.1"/>
    </source>
</evidence>
<feature type="transmembrane region" description="Helical" evidence="7">
    <location>
        <begin position="209"/>
        <end position="227"/>
    </location>
</feature>
<feature type="transmembrane region" description="Helical" evidence="7">
    <location>
        <begin position="248"/>
        <end position="270"/>
    </location>
</feature>
<dbReference type="Proteomes" id="UP000250140">
    <property type="component" value="Unassembled WGS sequence"/>
</dbReference>
<dbReference type="PANTHER" id="PTHR23501">
    <property type="entry name" value="MAJOR FACILITATOR SUPERFAMILY"/>
    <property type="match status" value="1"/>
</dbReference>
<keyword evidence="3 7" id="KW-0812">Transmembrane</keyword>
<feature type="compositionally biased region" description="Basic and acidic residues" evidence="6">
    <location>
        <begin position="1"/>
        <end position="15"/>
    </location>
</feature>
<feature type="transmembrane region" description="Helical" evidence="7">
    <location>
        <begin position="385"/>
        <end position="404"/>
    </location>
</feature>
<dbReference type="InterPro" id="IPR010573">
    <property type="entry name" value="MFS_Str1/Tri12-like"/>
</dbReference>
<dbReference type="OrthoDB" id="4161376at2759"/>
<keyword evidence="5 7" id="KW-0472">Membrane</keyword>
<dbReference type="GO" id="GO:0005886">
    <property type="term" value="C:plasma membrane"/>
    <property type="evidence" value="ECO:0007669"/>
    <property type="project" value="TreeGrafter"/>
</dbReference>
<dbReference type="Gene3D" id="1.20.1250.20">
    <property type="entry name" value="MFS general substrate transporter like domains"/>
    <property type="match status" value="1"/>
</dbReference>
<evidence type="ECO:0000256" key="2">
    <source>
        <dbReference type="ARBA" id="ARBA00022448"/>
    </source>
</evidence>
<evidence type="ECO:0000313" key="10">
    <source>
        <dbReference type="Proteomes" id="UP000250140"/>
    </source>
</evidence>
<dbReference type="CDD" id="cd06179">
    <property type="entry name" value="MFS_TRI12_like"/>
    <property type="match status" value="1"/>
</dbReference>
<feature type="transmembrane region" description="Helical" evidence="7">
    <location>
        <begin position="319"/>
        <end position="340"/>
    </location>
</feature>
<feature type="transmembrane region" description="Helical" evidence="7">
    <location>
        <begin position="118"/>
        <end position="136"/>
    </location>
</feature>
<feature type="transmembrane region" description="Helical" evidence="7">
    <location>
        <begin position="410"/>
        <end position="437"/>
    </location>
</feature>
<evidence type="ECO:0000256" key="7">
    <source>
        <dbReference type="SAM" id="Phobius"/>
    </source>
</evidence>
<feature type="transmembrane region" description="Helical" evidence="7">
    <location>
        <begin position="48"/>
        <end position="68"/>
    </location>
</feature>
<protein>
    <submittedName>
        <fullName evidence="9">Fungal trichothecene efflux pump</fullName>
    </submittedName>
</protein>
<reference evidence="9 10" key="1">
    <citation type="journal article" date="2016" name="Nat. Commun.">
        <title>Ectomycorrhizal ecology is imprinted in the genome of the dominant symbiotic fungus Cenococcum geophilum.</title>
        <authorList>
            <consortium name="DOE Joint Genome Institute"/>
            <person name="Peter M."/>
            <person name="Kohler A."/>
            <person name="Ohm R.A."/>
            <person name="Kuo A."/>
            <person name="Krutzmann J."/>
            <person name="Morin E."/>
            <person name="Arend M."/>
            <person name="Barry K.W."/>
            <person name="Binder M."/>
            <person name="Choi C."/>
            <person name="Clum A."/>
            <person name="Copeland A."/>
            <person name="Grisel N."/>
            <person name="Haridas S."/>
            <person name="Kipfer T."/>
            <person name="LaButti K."/>
            <person name="Lindquist E."/>
            <person name="Lipzen A."/>
            <person name="Maire R."/>
            <person name="Meier B."/>
            <person name="Mihaltcheva S."/>
            <person name="Molinier V."/>
            <person name="Murat C."/>
            <person name="Poggeler S."/>
            <person name="Quandt C.A."/>
            <person name="Sperisen C."/>
            <person name="Tritt A."/>
            <person name="Tisserant E."/>
            <person name="Crous P.W."/>
            <person name="Henrissat B."/>
            <person name="Nehls U."/>
            <person name="Egli S."/>
            <person name="Spatafora J.W."/>
            <person name="Grigoriev I.V."/>
            <person name="Martin F.M."/>
        </authorList>
    </citation>
    <scope>NUCLEOTIDE SEQUENCE [LARGE SCALE GENOMIC DNA]</scope>
    <source>
        <strain evidence="9 10">CBS 207.34</strain>
    </source>
</reference>
<dbReference type="AlphaFoldDB" id="A0A8E2JUT6"/>
<feature type="region of interest" description="Disordered" evidence="6">
    <location>
        <begin position="1"/>
        <end position="21"/>
    </location>
</feature>
<keyword evidence="4 7" id="KW-1133">Transmembrane helix</keyword>
<proteinExistence type="predicted"/>
<feature type="transmembrane region" description="Helical" evidence="7">
    <location>
        <begin position="142"/>
        <end position="163"/>
    </location>
</feature>
<accession>A0A8E2JUT6</accession>
<dbReference type="InterPro" id="IPR036259">
    <property type="entry name" value="MFS_trans_sf"/>
</dbReference>
<dbReference type="EMBL" id="KV749317">
    <property type="protein sequence ID" value="OCL10039.1"/>
    <property type="molecule type" value="Genomic_DNA"/>
</dbReference>
<dbReference type="InterPro" id="IPR020846">
    <property type="entry name" value="MFS_dom"/>
</dbReference>
<feature type="transmembrane region" description="Helical" evidence="7">
    <location>
        <begin position="449"/>
        <end position="468"/>
    </location>
</feature>
<dbReference type="PANTHER" id="PTHR23501:SF109">
    <property type="entry name" value="MAJOR FACILITATOR SUPERFAMILY (MFS) PROFILE DOMAIN-CONTAINING PROTEIN-RELATED"/>
    <property type="match status" value="1"/>
</dbReference>
<keyword evidence="10" id="KW-1185">Reference proteome</keyword>
<sequence length="587" mass="62859">MSERNNEEVAEKSEVVQDEYSASQDADQLSINEVALGDNLPKGYYCSLPFIGTLLGLSLGQVSAYIFLILPTNVLTYIDADIGPSKNIAWVNIGRSLAESCMFLIVGRLSDLFGRRWFFIGGNCVAFIGVIVGATAQNVNTLIVASVVYGLGECIQLSFAVAVGELVPNKYRPMVMSFISTTSAPIATFGPKIARAFIQHPSLGWRWTYYLNIIVVGLTVVLLFLFYHPPTFDMLHERKSRRSQMKELDYAGMFLWISGLTLFLMGISWGGGLFPWGSAAVICTITIGGGLLVIFGFWEAFGKQKYPLMPMKFFRNRGYISLVACATVASMFYYSAVLLWPQQVSQMYTQDVNYAGWLSCTVSAATALGEVCGGGIIRFFGHARYWIILSAFGMVAFVSSLASLTPSTKAMGIAFTIIGPFFVGVIELAALSLAPLFCHAEDIGLSSGMLASIRAAGGSIAVAVYSTILTNRLTTTLPATVGGAAIAAGLPSAEVPAVLVAVSEGTLAEVPGITTSIITGVTQALPNAYSQAFKTVYLASLGFGGIAIIGSLLTKDPKIHLTDKVERRMHGKGIGGNIEKHAVEATV</sequence>
<dbReference type="PROSITE" id="PS50850">
    <property type="entry name" value="MFS"/>
    <property type="match status" value="1"/>
</dbReference>
<evidence type="ECO:0000256" key="1">
    <source>
        <dbReference type="ARBA" id="ARBA00004141"/>
    </source>
</evidence>
<feature type="transmembrane region" description="Helical" evidence="7">
    <location>
        <begin position="535"/>
        <end position="554"/>
    </location>
</feature>
<evidence type="ECO:0000256" key="4">
    <source>
        <dbReference type="ARBA" id="ARBA00022989"/>
    </source>
</evidence>
<evidence type="ECO:0000256" key="3">
    <source>
        <dbReference type="ARBA" id="ARBA00022692"/>
    </source>
</evidence>
<dbReference type="InterPro" id="IPR053791">
    <property type="entry name" value="MFS_Tri12-like"/>
</dbReference>
<organism evidence="9 10">
    <name type="scientific">Glonium stellatum</name>
    <dbReference type="NCBI Taxonomy" id="574774"/>
    <lineage>
        <taxon>Eukaryota</taxon>
        <taxon>Fungi</taxon>
        <taxon>Dikarya</taxon>
        <taxon>Ascomycota</taxon>
        <taxon>Pezizomycotina</taxon>
        <taxon>Dothideomycetes</taxon>
        <taxon>Pleosporomycetidae</taxon>
        <taxon>Gloniales</taxon>
        <taxon>Gloniaceae</taxon>
        <taxon>Glonium</taxon>
    </lineage>
</organism>
<feature type="transmembrane region" description="Helical" evidence="7">
    <location>
        <begin position="276"/>
        <end position="298"/>
    </location>
</feature>
<name>A0A8E2JUT6_9PEZI</name>
<keyword evidence="2" id="KW-0813">Transport</keyword>
<feature type="transmembrane region" description="Helical" evidence="7">
    <location>
        <begin position="352"/>
        <end position="373"/>
    </location>
</feature>
<evidence type="ECO:0000256" key="5">
    <source>
        <dbReference type="ARBA" id="ARBA00023136"/>
    </source>
</evidence>
<evidence type="ECO:0000256" key="6">
    <source>
        <dbReference type="SAM" id="MobiDB-lite"/>
    </source>
</evidence>
<dbReference type="PROSITE" id="PS00216">
    <property type="entry name" value="SUGAR_TRANSPORT_1"/>
    <property type="match status" value="1"/>
</dbReference>
<dbReference type="Pfam" id="PF06609">
    <property type="entry name" value="TRI12"/>
    <property type="match status" value="1"/>
</dbReference>